<dbReference type="GO" id="GO:0005634">
    <property type="term" value="C:nucleus"/>
    <property type="evidence" value="ECO:0007669"/>
    <property type="project" value="UniProtKB-SubCell"/>
</dbReference>
<dbReference type="SUPFAM" id="SSF101936">
    <property type="entry name" value="DNA-binding pseudobarrel domain"/>
    <property type="match status" value="1"/>
</dbReference>
<dbReference type="Proteomes" id="UP001293593">
    <property type="component" value="Unassembled WGS sequence"/>
</dbReference>
<sequence>MDDPWGVSCSLKLYDNPWKVQKVLTNYDTSYNNRLILSIKDVTEMVLPVLGENAERKAQTADGVKLWFWDVDTESSHELALKQESDGGYVITGNWNQEFIKRKNLKPGDEIGLQWDRYNGRFNFRLWVKN</sequence>
<proteinExistence type="predicted"/>
<evidence type="ECO:0000256" key="5">
    <source>
        <dbReference type="ARBA" id="ARBA00023242"/>
    </source>
</evidence>
<evidence type="ECO:0000256" key="4">
    <source>
        <dbReference type="ARBA" id="ARBA00023163"/>
    </source>
</evidence>
<evidence type="ECO:0000256" key="2">
    <source>
        <dbReference type="ARBA" id="ARBA00023015"/>
    </source>
</evidence>
<dbReference type="AlphaFoldDB" id="A0AAE1MSE0"/>
<evidence type="ECO:0008006" key="10">
    <source>
        <dbReference type="Google" id="ProtNLM"/>
    </source>
</evidence>
<evidence type="ECO:0000256" key="1">
    <source>
        <dbReference type="ARBA" id="ARBA00004123"/>
    </source>
</evidence>
<evidence type="ECO:0000256" key="3">
    <source>
        <dbReference type="ARBA" id="ARBA00023125"/>
    </source>
</evidence>
<gene>
    <name evidence="6" type="ORF">QN277_019297</name>
    <name evidence="7" type="ORF">QN277_019298</name>
    <name evidence="8" type="ORF">QN277_019299</name>
</gene>
<dbReference type="EMBL" id="JAWXYG010000004">
    <property type="protein sequence ID" value="KAK4276338.1"/>
    <property type="molecule type" value="Genomic_DNA"/>
</dbReference>
<dbReference type="GO" id="GO:0003677">
    <property type="term" value="F:DNA binding"/>
    <property type="evidence" value="ECO:0007669"/>
    <property type="project" value="UniProtKB-KW"/>
</dbReference>
<dbReference type="EMBL" id="JAWXYG010000004">
    <property type="protein sequence ID" value="KAK4276340.1"/>
    <property type="molecule type" value="Genomic_DNA"/>
</dbReference>
<comment type="subcellular location">
    <subcellularLocation>
        <location evidence="1">Nucleus</location>
    </subcellularLocation>
</comment>
<keyword evidence="2" id="KW-0805">Transcription regulation</keyword>
<dbReference type="InterPro" id="IPR051442">
    <property type="entry name" value="B3_domain"/>
</dbReference>
<dbReference type="Gene3D" id="2.40.330.10">
    <property type="entry name" value="DNA-binding pseudobarrel domain"/>
    <property type="match status" value="1"/>
</dbReference>
<comment type="caution">
    <text evidence="7">The sequence shown here is derived from an EMBL/GenBank/DDBJ whole genome shotgun (WGS) entry which is preliminary data.</text>
</comment>
<evidence type="ECO:0000313" key="8">
    <source>
        <dbReference type="EMBL" id="KAK4276340.1"/>
    </source>
</evidence>
<keyword evidence="5" id="KW-0539">Nucleus</keyword>
<keyword evidence="3" id="KW-0238">DNA-binding</keyword>
<dbReference type="PANTHER" id="PTHR34269">
    <property type="entry name" value="TRANSCRIPTION FACTOR B3-DOMAIN FAMILY-RELATED"/>
    <property type="match status" value="1"/>
</dbReference>
<keyword evidence="4" id="KW-0804">Transcription</keyword>
<organism evidence="7 9">
    <name type="scientific">Acacia crassicarpa</name>
    <name type="common">northern wattle</name>
    <dbReference type="NCBI Taxonomy" id="499986"/>
    <lineage>
        <taxon>Eukaryota</taxon>
        <taxon>Viridiplantae</taxon>
        <taxon>Streptophyta</taxon>
        <taxon>Embryophyta</taxon>
        <taxon>Tracheophyta</taxon>
        <taxon>Spermatophyta</taxon>
        <taxon>Magnoliopsida</taxon>
        <taxon>eudicotyledons</taxon>
        <taxon>Gunneridae</taxon>
        <taxon>Pentapetalae</taxon>
        <taxon>rosids</taxon>
        <taxon>fabids</taxon>
        <taxon>Fabales</taxon>
        <taxon>Fabaceae</taxon>
        <taxon>Caesalpinioideae</taxon>
        <taxon>mimosoid clade</taxon>
        <taxon>Acacieae</taxon>
        <taxon>Acacia</taxon>
    </lineage>
</organism>
<protein>
    <recommendedName>
        <fullName evidence="10">TF-B3 domain-containing protein</fullName>
    </recommendedName>
</protein>
<dbReference type="EMBL" id="JAWXYG010000004">
    <property type="protein sequence ID" value="KAK4276339.1"/>
    <property type="molecule type" value="Genomic_DNA"/>
</dbReference>
<dbReference type="InterPro" id="IPR015300">
    <property type="entry name" value="DNA-bd_pseudobarrel_sf"/>
</dbReference>
<evidence type="ECO:0000313" key="7">
    <source>
        <dbReference type="EMBL" id="KAK4276339.1"/>
    </source>
</evidence>
<accession>A0AAE1MSE0</accession>
<evidence type="ECO:0000313" key="9">
    <source>
        <dbReference type="Proteomes" id="UP001293593"/>
    </source>
</evidence>
<dbReference type="InterPro" id="IPR003340">
    <property type="entry name" value="B3_DNA-bd"/>
</dbReference>
<dbReference type="CDD" id="cd10017">
    <property type="entry name" value="B3_DNA"/>
    <property type="match status" value="1"/>
</dbReference>
<reference evidence="7" key="1">
    <citation type="submission" date="2023-10" db="EMBL/GenBank/DDBJ databases">
        <title>Chromosome-level genome of the transformable northern wattle, Acacia crassicarpa.</title>
        <authorList>
            <person name="Massaro I."/>
            <person name="Sinha N.R."/>
            <person name="Poethig S."/>
            <person name="Leichty A.R."/>
        </authorList>
    </citation>
    <scope>NUCLEOTIDE SEQUENCE</scope>
    <source>
        <strain evidence="7">Acra3RX</strain>
        <tissue evidence="7">Leaf</tissue>
    </source>
</reference>
<name>A0AAE1MSE0_9FABA</name>
<dbReference type="PANTHER" id="PTHR34269:SF11">
    <property type="entry name" value="B3 DOMAIN PROTEIN"/>
    <property type="match status" value="1"/>
</dbReference>
<keyword evidence="9" id="KW-1185">Reference proteome</keyword>
<evidence type="ECO:0000313" key="6">
    <source>
        <dbReference type="EMBL" id="KAK4276338.1"/>
    </source>
</evidence>